<dbReference type="PROSITE" id="PS51154">
    <property type="entry name" value="MACRO"/>
    <property type="match status" value="1"/>
</dbReference>
<comment type="catalytic activity">
    <reaction evidence="1">
        <text>an N-(ADP-alpha-D-ribosyl)-thymidine in DNA + H2O = a thymidine in DNA + ADP-D-ribose</text>
        <dbReference type="Rhea" id="RHEA:71655"/>
        <dbReference type="Rhea" id="RHEA-COMP:13556"/>
        <dbReference type="Rhea" id="RHEA-COMP:18051"/>
        <dbReference type="ChEBI" id="CHEBI:15377"/>
        <dbReference type="ChEBI" id="CHEBI:57967"/>
        <dbReference type="ChEBI" id="CHEBI:137386"/>
        <dbReference type="ChEBI" id="CHEBI:191199"/>
    </reaction>
    <physiologicalReaction direction="left-to-right" evidence="1">
        <dbReference type="Rhea" id="RHEA:71656"/>
    </physiologicalReaction>
</comment>
<dbReference type="AlphaFoldDB" id="A0A6J4LV66"/>
<dbReference type="InterPro" id="IPR043472">
    <property type="entry name" value="Macro_dom-like"/>
</dbReference>
<dbReference type="Gene3D" id="3.40.220.10">
    <property type="entry name" value="Leucine Aminopeptidase, subunit E, domain 1"/>
    <property type="match status" value="1"/>
</dbReference>
<accession>A0A6J4LV66</accession>
<evidence type="ECO:0000313" key="3">
    <source>
        <dbReference type="EMBL" id="CAA9340841.1"/>
    </source>
</evidence>
<protein>
    <submittedName>
        <fullName evidence="3">ADP-ribose 1-phosphate phophatase related protein</fullName>
    </submittedName>
</protein>
<dbReference type="SMART" id="SM00506">
    <property type="entry name" value="A1pp"/>
    <property type="match status" value="1"/>
</dbReference>
<dbReference type="CDD" id="cd02901">
    <property type="entry name" value="Macro_Poa1p-like"/>
    <property type="match status" value="1"/>
</dbReference>
<sequence>MIRIAHGNLLEAPVEALVNTVNCVGRMGKGIALQFKQAFPANFKAYEAACKAESVVPGRMLVHDHGMLIQPRYVINFPTKRHWRGNSRMEDIDAGLEALVAEVQARGIRSIAVPPLGCGLGGLDWAEVRPRIEAAFAALPAVDVHLYEPSGAPAAKAMPIRTAKPKMTAARALFIKLMETYEALGYSRTLLEAQKLAYFLQVAGEPLRLRYDAGTYGPYAHNLNKVLEALEGHYVRGYGDSQRPDVGIELLPGAVGAAEEYLDHDSDSRRRLRRVAELIEGFETPYGMELLATVHWTGVNGGREGGEPARNVDQAVAMVHAWNPRKQRIFKPQHVATAWERLTSLGWLGTSSDRDVCDHTSLL</sequence>
<dbReference type="InterPro" id="IPR002589">
    <property type="entry name" value="Macro_dom"/>
</dbReference>
<dbReference type="InterPro" id="IPR050892">
    <property type="entry name" value="ADP-ribose_metab_enzymes"/>
</dbReference>
<dbReference type="PANTHER" id="PTHR12521:SF0">
    <property type="entry name" value="ADP-RIBOSE GLYCOHYDROLASE OARD1"/>
    <property type="match status" value="1"/>
</dbReference>
<evidence type="ECO:0000256" key="1">
    <source>
        <dbReference type="ARBA" id="ARBA00035885"/>
    </source>
</evidence>
<gene>
    <name evidence="3" type="ORF">AVDCRST_MAG68-3035</name>
</gene>
<dbReference type="EMBL" id="CADCTW010000141">
    <property type="protein sequence ID" value="CAA9340841.1"/>
    <property type="molecule type" value="Genomic_DNA"/>
</dbReference>
<proteinExistence type="predicted"/>
<dbReference type="SUPFAM" id="SSF52949">
    <property type="entry name" value="Macro domain-like"/>
    <property type="match status" value="1"/>
</dbReference>
<evidence type="ECO:0000259" key="2">
    <source>
        <dbReference type="PROSITE" id="PS51154"/>
    </source>
</evidence>
<organism evidence="3">
    <name type="scientific">uncultured Gemmatimonadota bacterium</name>
    <dbReference type="NCBI Taxonomy" id="203437"/>
    <lineage>
        <taxon>Bacteria</taxon>
        <taxon>Pseudomonadati</taxon>
        <taxon>Gemmatimonadota</taxon>
        <taxon>environmental samples</taxon>
    </lineage>
</organism>
<dbReference type="PANTHER" id="PTHR12521">
    <property type="entry name" value="PROTEIN C6ORF130"/>
    <property type="match status" value="1"/>
</dbReference>
<name>A0A6J4LV66_9BACT</name>
<dbReference type="GO" id="GO:0140291">
    <property type="term" value="P:peptidyl-glutamate ADP-deribosylation"/>
    <property type="evidence" value="ECO:0007669"/>
    <property type="project" value="TreeGrafter"/>
</dbReference>
<reference evidence="3" key="1">
    <citation type="submission" date="2020-02" db="EMBL/GenBank/DDBJ databases">
        <authorList>
            <person name="Meier V. D."/>
        </authorList>
    </citation>
    <scope>NUCLEOTIDE SEQUENCE</scope>
    <source>
        <strain evidence="3">AVDCRST_MAG68</strain>
    </source>
</reference>
<dbReference type="Pfam" id="PF01661">
    <property type="entry name" value="Macro"/>
    <property type="match status" value="1"/>
</dbReference>
<feature type="domain" description="Macro" evidence="2">
    <location>
        <begin position="1"/>
        <end position="155"/>
    </location>
</feature>